<keyword evidence="2" id="KW-1185">Reference proteome</keyword>
<proteinExistence type="predicted"/>
<evidence type="ECO:0000313" key="1">
    <source>
        <dbReference type="EMBL" id="KAK9879845.1"/>
    </source>
</evidence>
<gene>
    <name evidence="1" type="ORF">WA026_008349</name>
</gene>
<name>A0AAW1UIF6_9CUCU</name>
<dbReference type="EMBL" id="JARQZJ010000063">
    <property type="protein sequence ID" value="KAK9879845.1"/>
    <property type="molecule type" value="Genomic_DNA"/>
</dbReference>
<dbReference type="AlphaFoldDB" id="A0AAW1UIF6"/>
<evidence type="ECO:0000313" key="2">
    <source>
        <dbReference type="Proteomes" id="UP001431783"/>
    </source>
</evidence>
<protein>
    <submittedName>
        <fullName evidence="1">Uncharacterized protein</fullName>
    </submittedName>
</protein>
<sequence>MKVVDKWQHKSNYISFEFTPKIKILRLLFDKTRTFNDKLANFSDIRLRIKNEHKGENSIAGRKLAEDVSLYMLQESRVINCQHQQHLGDVLSFPLGLALTKRV</sequence>
<accession>A0AAW1UIF6</accession>
<dbReference type="Proteomes" id="UP001431783">
    <property type="component" value="Unassembled WGS sequence"/>
</dbReference>
<reference evidence="1 2" key="1">
    <citation type="submission" date="2023-03" db="EMBL/GenBank/DDBJ databases">
        <title>Genome insight into feeding habits of ladybird beetles.</title>
        <authorList>
            <person name="Li H.-S."/>
            <person name="Huang Y.-H."/>
            <person name="Pang H."/>
        </authorList>
    </citation>
    <scope>NUCLEOTIDE SEQUENCE [LARGE SCALE GENOMIC DNA]</scope>
    <source>
        <strain evidence="1">SYSU_2023b</strain>
        <tissue evidence="1">Whole body</tissue>
    </source>
</reference>
<comment type="caution">
    <text evidence="1">The sequence shown here is derived from an EMBL/GenBank/DDBJ whole genome shotgun (WGS) entry which is preliminary data.</text>
</comment>
<organism evidence="1 2">
    <name type="scientific">Henosepilachna vigintioctopunctata</name>
    <dbReference type="NCBI Taxonomy" id="420089"/>
    <lineage>
        <taxon>Eukaryota</taxon>
        <taxon>Metazoa</taxon>
        <taxon>Ecdysozoa</taxon>
        <taxon>Arthropoda</taxon>
        <taxon>Hexapoda</taxon>
        <taxon>Insecta</taxon>
        <taxon>Pterygota</taxon>
        <taxon>Neoptera</taxon>
        <taxon>Endopterygota</taxon>
        <taxon>Coleoptera</taxon>
        <taxon>Polyphaga</taxon>
        <taxon>Cucujiformia</taxon>
        <taxon>Coccinelloidea</taxon>
        <taxon>Coccinellidae</taxon>
        <taxon>Epilachninae</taxon>
        <taxon>Epilachnini</taxon>
        <taxon>Henosepilachna</taxon>
    </lineage>
</organism>